<keyword evidence="5 10" id="KW-0694">RNA-binding</keyword>
<evidence type="ECO:0000256" key="6">
    <source>
        <dbReference type="ARBA" id="ARBA00023187"/>
    </source>
</evidence>
<dbReference type="InterPro" id="IPR001163">
    <property type="entry name" value="Sm_dom_euk/arc"/>
</dbReference>
<evidence type="ECO:0000256" key="8">
    <source>
        <dbReference type="ARBA" id="ARBA00023274"/>
    </source>
</evidence>
<comment type="similarity">
    <text evidence="2 10">Belongs to the snRNP Sm proteins family.</text>
</comment>
<sequence>MPQAQPELKKYMEKRVFCELNGNRKVIGVLRGYDVFMNIVLDEAFEEKQGGEKVAIGMVVIRGNSVVMLEVRSTPLSPRLPAIVSLMVARLVGSRTDKRKIVMRVLTCGCDGGGTEHRDVWASFIYTFYTMYVGSIQTRKEFTGYSHGTTVYEVICSILLCFALEWEKENVD</sequence>
<dbReference type="Pfam" id="PF01423">
    <property type="entry name" value="LSM"/>
    <property type="match status" value="1"/>
</dbReference>
<evidence type="ECO:0000313" key="12">
    <source>
        <dbReference type="EMBL" id="KAL2870024.1"/>
    </source>
</evidence>
<dbReference type="PROSITE" id="PS52002">
    <property type="entry name" value="SM"/>
    <property type="match status" value="1"/>
</dbReference>
<evidence type="ECO:0000256" key="4">
    <source>
        <dbReference type="ARBA" id="ARBA00022728"/>
    </source>
</evidence>
<reference evidence="12 13" key="1">
    <citation type="submission" date="2024-07" db="EMBL/GenBank/DDBJ databases">
        <title>Section-level genome sequencing and comparative genomics of Aspergillus sections Usti and Cavernicolus.</title>
        <authorList>
            <consortium name="Lawrence Berkeley National Laboratory"/>
            <person name="Nybo J.L."/>
            <person name="Vesth T.C."/>
            <person name="Theobald S."/>
            <person name="Frisvad J.C."/>
            <person name="Larsen T.O."/>
            <person name="Kjaerboelling I."/>
            <person name="Rothschild-Mancinelli K."/>
            <person name="Lyhne E.K."/>
            <person name="Kogle M.E."/>
            <person name="Barry K."/>
            <person name="Clum A."/>
            <person name="Na H."/>
            <person name="Ledsgaard L."/>
            <person name="Lin J."/>
            <person name="Lipzen A."/>
            <person name="Kuo A."/>
            <person name="Riley R."/>
            <person name="Mondo S."/>
            <person name="Labutti K."/>
            <person name="Haridas S."/>
            <person name="Pangalinan J."/>
            <person name="Salamov A.A."/>
            <person name="Simmons B.A."/>
            <person name="Magnuson J.K."/>
            <person name="Chen J."/>
            <person name="Drula E."/>
            <person name="Henrissat B."/>
            <person name="Wiebenga A."/>
            <person name="Lubbers R.J."/>
            <person name="Gomes A.C."/>
            <person name="Macurrencykelacurrency M.R."/>
            <person name="Stajich J."/>
            <person name="Grigoriev I.V."/>
            <person name="Mortensen U.H."/>
            <person name="De Vries R.P."/>
            <person name="Baker S.E."/>
            <person name="Andersen M.R."/>
        </authorList>
    </citation>
    <scope>NUCLEOTIDE SEQUENCE [LARGE SCALE GENOMIC DNA]</scope>
    <source>
        <strain evidence="12 13">CBS 449.75</strain>
    </source>
</reference>
<dbReference type="PANTHER" id="PTHR10553:SF2">
    <property type="entry name" value="SMALL NUCLEAR RIBONUCLEOPROTEIN G"/>
    <property type="match status" value="1"/>
</dbReference>
<dbReference type="EMBL" id="JBFXLQ010000007">
    <property type="protein sequence ID" value="KAL2870024.1"/>
    <property type="molecule type" value="Genomic_DNA"/>
</dbReference>
<organism evidence="12 13">
    <name type="scientific">Aspergillus lucknowensis</name>
    <dbReference type="NCBI Taxonomy" id="176173"/>
    <lineage>
        <taxon>Eukaryota</taxon>
        <taxon>Fungi</taxon>
        <taxon>Dikarya</taxon>
        <taxon>Ascomycota</taxon>
        <taxon>Pezizomycotina</taxon>
        <taxon>Eurotiomycetes</taxon>
        <taxon>Eurotiomycetidae</taxon>
        <taxon>Eurotiales</taxon>
        <taxon>Aspergillaceae</taxon>
        <taxon>Aspergillus</taxon>
        <taxon>Aspergillus subgen. Nidulantes</taxon>
    </lineage>
</organism>
<keyword evidence="6 10" id="KW-0508">mRNA splicing</keyword>
<dbReference type="InterPro" id="IPR010920">
    <property type="entry name" value="LSM_dom_sf"/>
</dbReference>
<proteinExistence type="inferred from homology"/>
<evidence type="ECO:0000256" key="9">
    <source>
        <dbReference type="ARBA" id="ARBA00025892"/>
    </source>
</evidence>
<dbReference type="GeneID" id="98142089"/>
<keyword evidence="4 10" id="KW-0747">Spliceosome</keyword>
<keyword evidence="7 10" id="KW-0539">Nucleus</keyword>
<dbReference type="CDD" id="cd01719">
    <property type="entry name" value="Sm_G"/>
    <property type="match status" value="1"/>
</dbReference>
<evidence type="ECO:0000256" key="5">
    <source>
        <dbReference type="ARBA" id="ARBA00022884"/>
    </source>
</evidence>
<dbReference type="InterPro" id="IPR034098">
    <property type="entry name" value="Sm_G"/>
</dbReference>
<dbReference type="InterPro" id="IPR044641">
    <property type="entry name" value="Lsm7/SmG-like"/>
</dbReference>
<comment type="subunit">
    <text evidence="9">Component of the heptameric LSM1-LSM7 complex, which consists of LSM1, LSM2, LSM3, LSM4, LSM5, LSM6 and LSM7. Component of the heptameric LSM2-LSM8 complex, which consists of LSM2, LSM3, LSM4, LSM5, LSM6, LSM7 and LSM8. The LSm subunits form a seven-membered ring structure with a doughnut shape.</text>
</comment>
<dbReference type="SUPFAM" id="SSF50182">
    <property type="entry name" value="Sm-like ribonucleoproteins"/>
    <property type="match status" value="1"/>
</dbReference>
<evidence type="ECO:0000256" key="10">
    <source>
        <dbReference type="RuleBase" id="RU365052"/>
    </source>
</evidence>
<accession>A0ABR4LZS3</accession>
<dbReference type="PANTHER" id="PTHR10553">
    <property type="entry name" value="SMALL NUCLEAR RIBONUCLEOPROTEIN"/>
    <property type="match status" value="1"/>
</dbReference>
<comment type="caution">
    <text evidence="12">The sequence shown here is derived from an EMBL/GenBank/DDBJ whole genome shotgun (WGS) entry which is preliminary data.</text>
</comment>
<keyword evidence="3 10" id="KW-0507">mRNA processing</keyword>
<evidence type="ECO:0000259" key="11">
    <source>
        <dbReference type="PROSITE" id="PS52002"/>
    </source>
</evidence>
<name>A0ABR4LZS3_9EURO</name>
<protein>
    <recommendedName>
        <fullName evidence="10">Small nuclear ribonucleoprotein G</fullName>
        <shortName evidence="10">snRNP-G</shortName>
    </recommendedName>
</protein>
<evidence type="ECO:0000256" key="3">
    <source>
        <dbReference type="ARBA" id="ARBA00022664"/>
    </source>
</evidence>
<evidence type="ECO:0000313" key="13">
    <source>
        <dbReference type="Proteomes" id="UP001610432"/>
    </source>
</evidence>
<dbReference type="Gene3D" id="2.30.30.100">
    <property type="match status" value="1"/>
</dbReference>
<dbReference type="InterPro" id="IPR047575">
    <property type="entry name" value="Sm"/>
</dbReference>
<comment type="subcellular location">
    <subcellularLocation>
        <location evidence="1 10">Nucleus</location>
    </subcellularLocation>
</comment>
<keyword evidence="8 10" id="KW-0687">Ribonucleoprotein</keyword>
<gene>
    <name evidence="12" type="ORF">BJX67DRAFT_303268</name>
</gene>
<dbReference type="SMART" id="SM00651">
    <property type="entry name" value="Sm"/>
    <property type="match status" value="1"/>
</dbReference>
<evidence type="ECO:0000256" key="2">
    <source>
        <dbReference type="ARBA" id="ARBA00006850"/>
    </source>
</evidence>
<dbReference type="RefSeq" id="XP_070889003.1">
    <property type="nucleotide sequence ID" value="XM_071027017.1"/>
</dbReference>
<evidence type="ECO:0000256" key="1">
    <source>
        <dbReference type="ARBA" id="ARBA00004123"/>
    </source>
</evidence>
<evidence type="ECO:0000256" key="7">
    <source>
        <dbReference type="ARBA" id="ARBA00023242"/>
    </source>
</evidence>
<comment type="function">
    <text evidence="10">Plays a role in pre-mRNA splicing.</text>
</comment>
<keyword evidence="13" id="KW-1185">Reference proteome</keyword>
<feature type="domain" description="Sm" evidence="11">
    <location>
        <begin position="3"/>
        <end position="75"/>
    </location>
</feature>
<dbReference type="Proteomes" id="UP001610432">
    <property type="component" value="Unassembled WGS sequence"/>
</dbReference>